<reference evidence="2 3" key="1">
    <citation type="journal article" date="2012" name="J. Bacteriol.">
        <title>De Novo Genome Project of Cupriavidus basilensis OR16.</title>
        <authorList>
            <person name="Cserhati M."/>
            <person name="Kriszt B."/>
            <person name="Szoboszlay S."/>
            <person name="Toth A."/>
            <person name="Szabo I."/>
            <person name="Tancsics A."/>
            <person name="Nagy I."/>
            <person name="Horvath B."/>
            <person name="Nagy I."/>
            <person name="Kukolya J."/>
        </authorList>
    </citation>
    <scope>NUCLEOTIDE SEQUENCE [LARGE SCALE GENOMIC DNA]</scope>
    <source>
        <strain evidence="2 3">OR16</strain>
    </source>
</reference>
<dbReference type="OrthoDB" id="5297929at2"/>
<dbReference type="Gene3D" id="1.10.1760.20">
    <property type="match status" value="1"/>
</dbReference>
<comment type="caution">
    <text evidence="2">The sequence shown here is derived from an EMBL/GenBank/DDBJ whole genome shotgun (WGS) entry which is preliminary data.</text>
</comment>
<dbReference type="RefSeq" id="WP_006155999.1">
    <property type="nucleotide sequence ID" value="NZ_AHJE01000001.1"/>
</dbReference>
<organism evidence="2 3">
    <name type="scientific">Cupriavidus basilensis OR16</name>
    <dbReference type="NCBI Taxonomy" id="1127483"/>
    <lineage>
        <taxon>Bacteria</taxon>
        <taxon>Pseudomonadati</taxon>
        <taxon>Pseudomonadota</taxon>
        <taxon>Betaproteobacteria</taxon>
        <taxon>Burkholderiales</taxon>
        <taxon>Burkholderiaceae</taxon>
        <taxon>Cupriavidus</taxon>
    </lineage>
</organism>
<protein>
    <submittedName>
        <fullName evidence="2">Uncharacterized protein</fullName>
    </submittedName>
</protein>
<dbReference type="AlphaFoldDB" id="H1RXV9"/>
<feature type="transmembrane region" description="Helical" evidence="1">
    <location>
        <begin position="149"/>
        <end position="171"/>
    </location>
</feature>
<evidence type="ECO:0000256" key="1">
    <source>
        <dbReference type="SAM" id="Phobius"/>
    </source>
</evidence>
<keyword evidence="1" id="KW-0812">Transmembrane</keyword>
<dbReference type="PATRIC" id="fig|1127483.3.peg.115"/>
<sequence length="231" mass="24907">MDALNRFAVAAAPAEQAALIVLSLAAMAWALSRRPWQLLGRDELQNGWLGALVLLALLWTLRATLPGGLAIQLFGATLMVTLFGLPLALLSLFAVDLVSFLGLGYLAGDTWARLGWAALWPRYVWMGLLPALLSAVLQGGMRRLLPHHPFVFILGHGYFAAGLAALGAGAARAIWRSYSVGDGVLSLADTLTAVLILAFGEAFLTGMLVAVFVVYKPQWVVTFRDEDYLTR</sequence>
<gene>
    <name evidence="2" type="ORF">OR16_00535</name>
</gene>
<keyword evidence="1" id="KW-0472">Membrane</keyword>
<dbReference type="EMBL" id="AHJE01000001">
    <property type="protein sequence ID" value="EHP44934.1"/>
    <property type="molecule type" value="Genomic_DNA"/>
</dbReference>
<keyword evidence="1" id="KW-1133">Transmembrane helix</keyword>
<evidence type="ECO:0000313" key="2">
    <source>
        <dbReference type="EMBL" id="EHP44934.1"/>
    </source>
</evidence>
<name>H1RXV9_9BURK</name>
<feature type="transmembrane region" description="Helical" evidence="1">
    <location>
        <begin position="44"/>
        <end position="61"/>
    </location>
</feature>
<feature type="transmembrane region" description="Helical" evidence="1">
    <location>
        <begin position="114"/>
        <end position="137"/>
    </location>
</feature>
<accession>H1RXV9</accession>
<evidence type="ECO:0000313" key="3">
    <source>
        <dbReference type="Proteomes" id="UP000005808"/>
    </source>
</evidence>
<dbReference type="Proteomes" id="UP000005808">
    <property type="component" value="Unassembled WGS sequence"/>
</dbReference>
<proteinExistence type="predicted"/>
<feature type="transmembrane region" description="Helical" evidence="1">
    <location>
        <begin position="73"/>
        <end position="94"/>
    </location>
</feature>
<feature type="transmembrane region" description="Helical" evidence="1">
    <location>
        <begin position="191"/>
        <end position="215"/>
    </location>
</feature>
<feature type="transmembrane region" description="Helical" evidence="1">
    <location>
        <begin position="7"/>
        <end position="32"/>
    </location>
</feature>